<dbReference type="InterPro" id="IPR001737">
    <property type="entry name" value="KsgA/Erm"/>
</dbReference>
<evidence type="ECO:0000256" key="3">
    <source>
        <dbReference type="ARBA" id="ARBA00022603"/>
    </source>
</evidence>
<evidence type="ECO:0000256" key="8">
    <source>
        <dbReference type="PROSITE-ProRule" id="PRU01026"/>
    </source>
</evidence>
<feature type="binding site" evidence="7 8">
    <location>
        <position position="76"/>
    </location>
    <ligand>
        <name>S-adenosyl-L-methionine</name>
        <dbReference type="ChEBI" id="CHEBI:59789"/>
    </ligand>
</feature>
<proteinExistence type="inferred from homology"/>
<dbReference type="PROSITE" id="PS01131">
    <property type="entry name" value="RRNA_A_DIMETH"/>
    <property type="match status" value="1"/>
</dbReference>
<gene>
    <name evidence="7" type="primary">rsmA</name>
    <name evidence="7" type="synonym">ksgA</name>
    <name evidence="11" type="ORF">HMPREF9333_01653</name>
</gene>
<dbReference type="FunFam" id="3.40.50.150:FF:000023">
    <property type="entry name" value="Ribosomal RNA small subunit methyltransferase A"/>
    <property type="match status" value="1"/>
</dbReference>
<keyword evidence="9" id="KW-1133">Transmembrane helix</keyword>
<dbReference type="SUPFAM" id="SSF53335">
    <property type="entry name" value="S-adenosyl-L-methionine-dependent methyltransferases"/>
    <property type="match status" value="1"/>
</dbReference>
<keyword evidence="5 7" id="KW-0949">S-adenosyl-L-methionine</keyword>
<dbReference type="PANTHER" id="PTHR11727">
    <property type="entry name" value="DIMETHYLADENOSINE TRANSFERASE"/>
    <property type="match status" value="1"/>
</dbReference>
<dbReference type="GO" id="GO:0052908">
    <property type="term" value="F:16S rRNA (adenine(1518)-N(6)/adenine(1519)-N(6))-dimethyltransferase activity"/>
    <property type="evidence" value="ECO:0007669"/>
    <property type="project" value="UniProtKB-EC"/>
</dbReference>
<feature type="binding site" evidence="7 8">
    <location>
        <position position="28"/>
    </location>
    <ligand>
        <name>S-adenosyl-L-methionine</name>
        <dbReference type="ChEBI" id="CHEBI:59789"/>
    </ligand>
</feature>
<evidence type="ECO:0000256" key="5">
    <source>
        <dbReference type="ARBA" id="ARBA00022691"/>
    </source>
</evidence>
<keyword evidence="12" id="KW-1185">Reference proteome</keyword>
<keyword evidence="6 7" id="KW-0694">RNA-binding</keyword>
<dbReference type="eggNOG" id="COG0030">
    <property type="taxonomic scope" value="Bacteria"/>
</dbReference>
<dbReference type="InterPro" id="IPR020598">
    <property type="entry name" value="rRNA_Ade_methylase_Trfase_N"/>
</dbReference>
<feature type="binding site" evidence="7 8">
    <location>
        <position position="125"/>
    </location>
    <ligand>
        <name>S-adenosyl-L-methionine</name>
        <dbReference type="ChEBI" id="CHEBI:59789"/>
    </ligand>
</feature>
<comment type="catalytic activity">
    <reaction evidence="7">
        <text>adenosine(1518)/adenosine(1519) in 16S rRNA + 4 S-adenosyl-L-methionine = N(6)-dimethyladenosine(1518)/N(6)-dimethyladenosine(1519) in 16S rRNA + 4 S-adenosyl-L-homocysteine + 4 H(+)</text>
        <dbReference type="Rhea" id="RHEA:19609"/>
        <dbReference type="Rhea" id="RHEA-COMP:10232"/>
        <dbReference type="Rhea" id="RHEA-COMP:10233"/>
        <dbReference type="ChEBI" id="CHEBI:15378"/>
        <dbReference type="ChEBI" id="CHEBI:57856"/>
        <dbReference type="ChEBI" id="CHEBI:59789"/>
        <dbReference type="ChEBI" id="CHEBI:74411"/>
        <dbReference type="ChEBI" id="CHEBI:74493"/>
        <dbReference type="EC" id="2.1.1.182"/>
    </reaction>
</comment>
<dbReference type="CDD" id="cd02440">
    <property type="entry name" value="AdoMet_MTases"/>
    <property type="match status" value="1"/>
</dbReference>
<dbReference type="InterPro" id="IPR029063">
    <property type="entry name" value="SAM-dependent_MTases_sf"/>
</dbReference>
<evidence type="ECO:0000256" key="9">
    <source>
        <dbReference type="SAM" id="Phobius"/>
    </source>
</evidence>
<dbReference type="PANTHER" id="PTHR11727:SF7">
    <property type="entry name" value="DIMETHYLADENOSINE TRANSFERASE-RELATED"/>
    <property type="match status" value="1"/>
</dbReference>
<keyword evidence="1 7" id="KW-0963">Cytoplasm</keyword>
<evidence type="ECO:0000313" key="11">
    <source>
        <dbReference type="EMBL" id="EHI55238.1"/>
    </source>
</evidence>
<dbReference type="RefSeq" id="WP_005541421.1">
    <property type="nucleotide sequence ID" value="NZ_JH378834.1"/>
</dbReference>
<dbReference type="InterPro" id="IPR020596">
    <property type="entry name" value="rRNA_Ade_Mease_Trfase_CS"/>
</dbReference>
<feature type="binding site" evidence="7 8">
    <location>
        <position position="101"/>
    </location>
    <ligand>
        <name>S-adenosyl-L-methionine</name>
        <dbReference type="ChEBI" id="CHEBI:59789"/>
    </ligand>
</feature>
<comment type="function">
    <text evidence="7">Specifically dimethylates two adjacent adenosines (A1518 and A1519) in the loop of a conserved hairpin near the 3'-end of 16S rRNA in the 30S particle. May play a critical role in biogenesis of 30S subunits.</text>
</comment>
<dbReference type="InterPro" id="IPR023165">
    <property type="entry name" value="rRNA_Ade_diMease-like_C"/>
</dbReference>
<evidence type="ECO:0000256" key="1">
    <source>
        <dbReference type="ARBA" id="ARBA00022490"/>
    </source>
</evidence>
<protein>
    <recommendedName>
        <fullName evidence="7">Ribosomal RNA small subunit methyltransferase A</fullName>
        <ecNumber evidence="7">2.1.1.182</ecNumber>
    </recommendedName>
    <alternativeName>
        <fullName evidence="7">16S rRNA (adenine(1518)-N(6)/adenine(1519)-N(6))-dimethyltransferase</fullName>
    </alternativeName>
    <alternativeName>
        <fullName evidence="7">16S rRNA dimethyladenosine transferase</fullName>
    </alternativeName>
    <alternativeName>
        <fullName evidence="7">16S rRNA dimethylase</fullName>
    </alternativeName>
    <alternativeName>
        <fullName evidence="7">S-adenosylmethionine-6-N', N'-adenosyl(rRNA) dimethyltransferase</fullName>
    </alternativeName>
</protein>
<dbReference type="Gene3D" id="1.10.8.100">
    <property type="entry name" value="Ribosomal RNA adenine dimethylase-like, domain 2"/>
    <property type="match status" value="1"/>
</dbReference>
<keyword evidence="3 7" id="KW-0489">Methyltransferase</keyword>
<evidence type="ECO:0000256" key="4">
    <source>
        <dbReference type="ARBA" id="ARBA00022679"/>
    </source>
</evidence>
<evidence type="ECO:0000256" key="6">
    <source>
        <dbReference type="ARBA" id="ARBA00022884"/>
    </source>
</evidence>
<dbReference type="OrthoDB" id="9814755at2"/>
<dbReference type="Pfam" id="PF00398">
    <property type="entry name" value="RrnaAD"/>
    <property type="match status" value="1"/>
</dbReference>
<comment type="subcellular location">
    <subcellularLocation>
        <location evidence="7">Cytoplasm</location>
    </subcellularLocation>
</comment>
<dbReference type="Proteomes" id="UP000003011">
    <property type="component" value="Unassembled WGS sequence"/>
</dbReference>
<keyword evidence="4 7" id="KW-0808">Transferase</keyword>
<feature type="domain" description="Ribosomal RNA adenine methylase transferase N-terminal" evidence="10">
    <location>
        <begin position="35"/>
        <end position="210"/>
    </location>
</feature>
<dbReference type="PATRIC" id="fig|679200.3.peg.1748"/>
<dbReference type="InterPro" id="IPR011530">
    <property type="entry name" value="rRNA_adenine_dimethylase"/>
</dbReference>
<dbReference type="EC" id="2.1.1.182" evidence="7"/>
<dbReference type="HOGENOM" id="CLU_041220_0_0_9"/>
<dbReference type="SMART" id="SM00650">
    <property type="entry name" value="rADc"/>
    <property type="match status" value="1"/>
</dbReference>
<sequence length="303" mass="33871">MPWISNPKNTVDIIKKYNFTLSKKYGQNFLIDSNILDMIVAAADIKEDDTVLEIGPGLGSLTQRLASKAKKVVAIEIDKLLIPILNETLSEYNNIVVLNEDILKTDIGEIIDKYAEAGSIKVVANLPYYITTPIVMKLLEGHYPVESITVMVQKEVAERMQAVAGSKDYGALSIAVAYYCAVYMVGVISPNCFIPKPKVESAVIKLVLGEKCLKAVDEKMLFKIIRASFNQRRKTLQNGLLNSPELNLNKESIVQVFKEMGLERNIRGETLELRDFIELADKLLIKESGELSFGKNNKINKKE</sequence>
<evidence type="ECO:0000256" key="7">
    <source>
        <dbReference type="HAMAP-Rule" id="MF_00607"/>
    </source>
</evidence>
<evidence type="ECO:0000313" key="12">
    <source>
        <dbReference type="Proteomes" id="UP000003011"/>
    </source>
</evidence>
<dbReference type="AlphaFoldDB" id="G5GJB3"/>
<dbReference type="STRING" id="679200.HMPREF9333_01653"/>
<dbReference type="GO" id="GO:0003723">
    <property type="term" value="F:RNA binding"/>
    <property type="evidence" value="ECO:0007669"/>
    <property type="project" value="UniProtKB-UniRule"/>
</dbReference>
<dbReference type="EMBL" id="ACZL01000026">
    <property type="protein sequence ID" value="EHI55238.1"/>
    <property type="molecule type" value="Genomic_DNA"/>
</dbReference>
<dbReference type="Gene3D" id="3.40.50.150">
    <property type="entry name" value="Vaccinia Virus protein VP39"/>
    <property type="match status" value="1"/>
</dbReference>
<evidence type="ECO:0000259" key="10">
    <source>
        <dbReference type="SMART" id="SM00650"/>
    </source>
</evidence>
<reference evidence="11 12" key="1">
    <citation type="submission" date="2011-08" db="EMBL/GenBank/DDBJ databases">
        <title>The Genome Sequence of Johnsonella ignava ATCC 51276.</title>
        <authorList>
            <consortium name="The Broad Institute Genome Sequencing Platform"/>
            <person name="Earl A."/>
            <person name="Ward D."/>
            <person name="Feldgarden M."/>
            <person name="Gevers D."/>
            <person name="Izard J."/>
            <person name="Blanton J.M."/>
            <person name="Baranova O.V."/>
            <person name="Dewhirst F.E."/>
            <person name="Young S.K."/>
            <person name="Zeng Q."/>
            <person name="Gargeya S."/>
            <person name="Fitzgerald M."/>
            <person name="Haas B."/>
            <person name="Abouelleil A."/>
            <person name="Alvarado L."/>
            <person name="Arachchi H.M."/>
            <person name="Berlin A."/>
            <person name="Brown A."/>
            <person name="Chapman S.B."/>
            <person name="Chen Z."/>
            <person name="Dunbar C."/>
            <person name="Freedman E."/>
            <person name="Gearin G."/>
            <person name="Gellesch M."/>
            <person name="Goldberg J."/>
            <person name="Griggs A."/>
            <person name="Gujja S."/>
            <person name="Heiman D."/>
            <person name="Howarth C."/>
            <person name="Larson L."/>
            <person name="Lui A."/>
            <person name="MacDonald P.J.P."/>
            <person name="Montmayeur A."/>
            <person name="Murphy C."/>
            <person name="Neiman D."/>
            <person name="Pearson M."/>
            <person name="Priest M."/>
            <person name="Roberts A."/>
            <person name="Saif S."/>
            <person name="Shea T."/>
            <person name="Shenoy N."/>
            <person name="Sisk P."/>
            <person name="Stolte C."/>
            <person name="Sykes S."/>
            <person name="Wortman J."/>
            <person name="Nusbaum C."/>
            <person name="Birren B."/>
        </authorList>
    </citation>
    <scope>NUCLEOTIDE SEQUENCE [LARGE SCALE GENOMIC DNA]</scope>
    <source>
        <strain evidence="11 12">ATCC 51276</strain>
    </source>
</reference>
<accession>G5GJB3</accession>
<dbReference type="HAMAP" id="MF_00607">
    <property type="entry name" value="16SrRNA_methyltr_A"/>
    <property type="match status" value="1"/>
</dbReference>
<feature type="binding site" evidence="7 8">
    <location>
        <position position="55"/>
    </location>
    <ligand>
        <name>S-adenosyl-L-methionine</name>
        <dbReference type="ChEBI" id="CHEBI:59789"/>
    </ligand>
</feature>
<evidence type="ECO:0000256" key="2">
    <source>
        <dbReference type="ARBA" id="ARBA00022552"/>
    </source>
</evidence>
<feature type="transmembrane region" description="Helical" evidence="9">
    <location>
        <begin position="169"/>
        <end position="188"/>
    </location>
</feature>
<keyword evidence="9" id="KW-0472">Membrane</keyword>
<feature type="binding site" evidence="7 8">
    <location>
        <position position="30"/>
    </location>
    <ligand>
        <name>S-adenosyl-L-methionine</name>
        <dbReference type="ChEBI" id="CHEBI:59789"/>
    </ligand>
</feature>
<dbReference type="NCBIfam" id="TIGR00755">
    <property type="entry name" value="ksgA"/>
    <property type="match status" value="1"/>
</dbReference>
<dbReference type="GO" id="GO:0005829">
    <property type="term" value="C:cytosol"/>
    <property type="evidence" value="ECO:0007669"/>
    <property type="project" value="TreeGrafter"/>
</dbReference>
<organism evidence="11 12">
    <name type="scientific">Johnsonella ignava ATCC 51276</name>
    <dbReference type="NCBI Taxonomy" id="679200"/>
    <lineage>
        <taxon>Bacteria</taxon>
        <taxon>Bacillati</taxon>
        <taxon>Bacillota</taxon>
        <taxon>Clostridia</taxon>
        <taxon>Lachnospirales</taxon>
        <taxon>Lachnospiraceae</taxon>
        <taxon>Johnsonella</taxon>
    </lineage>
</organism>
<keyword evidence="2 7" id="KW-0698">rRNA processing</keyword>
<dbReference type="PROSITE" id="PS51689">
    <property type="entry name" value="SAM_RNA_A_N6_MT"/>
    <property type="match status" value="1"/>
</dbReference>
<keyword evidence="9" id="KW-0812">Transmembrane</keyword>
<name>G5GJB3_9FIRM</name>
<comment type="caution">
    <text evidence="11">The sequence shown here is derived from an EMBL/GenBank/DDBJ whole genome shotgun (WGS) entry which is preliminary data.</text>
</comment>
<comment type="similarity">
    <text evidence="7">Belongs to the class I-like SAM-binding methyltransferase superfamily. rRNA adenine N(6)-methyltransferase family. RsmA subfamily.</text>
</comment>